<proteinExistence type="predicted"/>
<sequence length="48" mass="5652">MQNRITEVSEKVIQVFVEEAIDFNEANLVLERVRLTLDRKKGHIKIVE</sequence>
<dbReference type="RefSeq" id="WP_185382754.1">
    <property type="nucleotide sequence ID" value="NZ_JAAROV010000004.1"/>
</dbReference>
<reference evidence="1 2" key="1">
    <citation type="submission" date="2020-03" db="EMBL/GenBank/DDBJ databases">
        <title>Soil Listeria distribution.</title>
        <authorList>
            <person name="Liao J."/>
            <person name="Wiedmann M."/>
        </authorList>
    </citation>
    <scope>NUCLEOTIDE SEQUENCE [LARGE SCALE GENOMIC DNA]</scope>
    <source>
        <strain evidence="1 2">FSL L7-1816</strain>
    </source>
</reference>
<comment type="caution">
    <text evidence="1">The sequence shown here is derived from an EMBL/GenBank/DDBJ whole genome shotgun (WGS) entry which is preliminary data.</text>
</comment>
<accession>A0A841XRG6</accession>
<protein>
    <submittedName>
        <fullName evidence="1">Uncharacterized protein</fullName>
    </submittedName>
</protein>
<evidence type="ECO:0000313" key="2">
    <source>
        <dbReference type="Proteomes" id="UP000543379"/>
    </source>
</evidence>
<evidence type="ECO:0000313" key="1">
    <source>
        <dbReference type="EMBL" id="MBC1317754.1"/>
    </source>
</evidence>
<dbReference type="EMBL" id="JAAROV010000004">
    <property type="protein sequence ID" value="MBC1317754.1"/>
    <property type="molecule type" value="Genomic_DNA"/>
</dbReference>
<dbReference type="Proteomes" id="UP000543379">
    <property type="component" value="Unassembled WGS sequence"/>
</dbReference>
<gene>
    <name evidence="1" type="ORF">HB811_13300</name>
</gene>
<name>A0A841XRG6_9LIST</name>
<dbReference type="AlphaFoldDB" id="A0A841XRG6"/>
<organism evidence="1 2">
    <name type="scientific">Listeria booriae</name>
    <dbReference type="NCBI Taxonomy" id="1552123"/>
    <lineage>
        <taxon>Bacteria</taxon>
        <taxon>Bacillati</taxon>
        <taxon>Bacillota</taxon>
        <taxon>Bacilli</taxon>
        <taxon>Bacillales</taxon>
        <taxon>Listeriaceae</taxon>
        <taxon>Listeria</taxon>
    </lineage>
</organism>